<dbReference type="Gene3D" id="3.30.420.40">
    <property type="match status" value="1"/>
</dbReference>
<reference evidence="6" key="1">
    <citation type="journal article" date="2017" name="Nat. Commun.">
        <title>The North American bullfrog draft genome provides insight into hormonal regulation of long noncoding RNA.</title>
        <authorList>
            <person name="Hammond S.A."/>
            <person name="Warren R.L."/>
            <person name="Vandervalk B.P."/>
            <person name="Kucuk E."/>
            <person name="Khan H."/>
            <person name="Gibb E.A."/>
            <person name="Pandoh P."/>
            <person name="Kirk H."/>
            <person name="Zhao Y."/>
            <person name="Jones M."/>
            <person name="Mungall A.J."/>
            <person name="Coope R."/>
            <person name="Pleasance S."/>
            <person name="Moore R.A."/>
            <person name="Holt R.A."/>
            <person name="Round J.M."/>
            <person name="Ohora S."/>
            <person name="Walle B.V."/>
            <person name="Veldhoen N."/>
            <person name="Helbing C.C."/>
            <person name="Birol I."/>
        </authorList>
    </citation>
    <scope>NUCLEOTIDE SEQUENCE [LARGE SCALE GENOMIC DNA]</scope>
</reference>
<dbReference type="AlphaFoldDB" id="A0A2G9SCP1"/>
<sequence>MCFCAGPGISSYANDPPSAGKSLVACLEEAMNIIPPEGQRGAPAYLGATAGMRLLDLENKTASDMVLSEVSKTISRYPVDFRGARIISGKEEGSYGWITINYLLDIPLVVVGFAQCPRRFTALWTSVELPHKSASFQRWKSQTQGKGQTLNFMASPTVFTHTASCAMGRTRP</sequence>
<keyword evidence="6" id="KW-1185">Reference proteome</keyword>
<dbReference type="GO" id="GO:0004382">
    <property type="term" value="F:GDP phosphatase activity"/>
    <property type="evidence" value="ECO:0007669"/>
    <property type="project" value="TreeGrafter"/>
</dbReference>
<name>A0A2G9SCP1_AQUCT</name>
<dbReference type="EMBL" id="KV925082">
    <property type="protein sequence ID" value="PIO37898.1"/>
    <property type="molecule type" value="Genomic_DNA"/>
</dbReference>
<evidence type="ECO:0000256" key="2">
    <source>
        <dbReference type="ARBA" id="ARBA00022801"/>
    </source>
</evidence>
<keyword evidence="2 4" id="KW-0378">Hydrolase</keyword>
<comment type="similarity">
    <text evidence="1 4">Belongs to the GDA1/CD39 NTPase family.</text>
</comment>
<evidence type="ECO:0000313" key="5">
    <source>
        <dbReference type="EMBL" id="PIO37898.1"/>
    </source>
</evidence>
<dbReference type="Pfam" id="PF01150">
    <property type="entry name" value="GDA1_CD39"/>
    <property type="match status" value="1"/>
</dbReference>
<dbReference type="GO" id="GO:0017111">
    <property type="term" value="F:ribonucleoside triphosphate phosphatase activity"/>
    <property type="evidence" value="ECO:0007669"/>
    <property type="project" value="TreeGrafter"/>
</dbReference>
<evidence type="ECO:0000256" key="3">
    <source>
        <dbReference type="PIRSR" id="PIRSR600407-1"/>
    </source>
</evidence>
<dbReference type="PROSITE" id="PS01238">
    <property type="entry name" value="GDA1_CD39_NTPASE"/>
    <property type="match status" value="1"/>
</dbReference>
<evidence type="ECO:0000313" key="6">
    <source>
        <dbReference type="Proteomes" id="UP000228934"/>
    </source>
</evidence>
<feature type="active site" description="Proton acceptor" evidence="3">
    <location>
        <position position="92"/>
    </location>
</feature>
<dbReference type="InterPro" id="IPR000407">
    <property type="entry name" value="GDA1_CD39_NTPase"/>
</dbReference>
<organism evidence="5 6">
    <name type="scientific">Aquarana catesbeiana</name>
    <name type="common">American bullfrog</name>
    <name type="synonym">Rana catesbeiana</name>
    <dbReference type="NCBI Taxonomy" id="8400"/>
    <lineage>
        <taxon>Eukaryota</taxon>
        <taxon>Metazoa</taxon>
        <taxon>Chordata</taxon>
        <taxon>Craniata</taxon>
        <taxon>Vertebrata</taxon>
        <taxon>Euteleostomi</taxon>
        <taxon>Amphibia</taxon>
        <taxon>Batrachia</taxon>
        <taxon>Anura</taxon>
        <taxon>Neobatrachia</taxon>
        <taxon>Ranoidea</taxon>
        <taxon>Ranidae</taxon>
        <taxon>Aquarana</taxon>
    </lineage>
</organism>
<dbReference type="GO" id="GO:0045134">
    <property type="term" value="F:UDP phosphatase activity"/>
    <property type="evidence" value="ECO:0007669"/>
    <property type="project" value="TreeGrafter"/>
</dbReference>
<dbReference type="GO" id="GO:0005886">
    <property type="term" value="C:plasma membrane"/>
    <property type="evidence" value="ECO:0007669"/>
    <property type="project" value="TreeGrafter"/>
</dbReference>
<dbReference type="GO" id="GO:0009134">
    <property type="term" value="P:nucleoside diphosphate catabolic process"/>
    <property type="evidence" value="ECO:0007669"/>
    <property type="project" value="TreeGrafter"/>
</dbReference>
<dbReference type="PANTHER" id="PTHR11782">
    <property type="entry name" value="ADENOSINE/GUANOSINE DIPHOSPHATASE"/>
    <property type="match status" value="1"/>
</dbReference>
<dbReference type="Proteomes" id="UP000228934">
    <property type="component" value="Unassembled WGS sequence"/>
</dbReference>
<gene>
    <name evidence="5" type="ORF">AB205_0022190</name>
</gene>
<dbReference type="PANTHER" id="PTHR11782:SF117">
    <property type="entry name" value="ECTONUCLEOSIDE TRIPHOSPHATE DIPHOSPHOHYDROLASE 8"/>
    <property type="match status" value="1"/>
</dbReference>
<accession>A0A2G9SCP1</accession>
<evidence type="ECO:0000256" key="4">
    <source>
        <dbReference type="RuleBase" id="RU003833"/>
    </source>
</evidence>
<dbReference type="OrthoDB" id="6372431at2759"/>
<protein>
    <submittedName>
        <fullName evidence="5">Uncharacterized protein</fullName>
    </submittedName>
</protein>
<proteinExistence type="inferred from homology"/>
<evidence type="ECO:0000256" key="1">
    <source>
        <dbReference type="ARBA" id="ARBA00009283"/>
    </source>
</evidence>